<keyword evidence="3" id="KW-1185">Reference proteome</keyword>
<feature type="compositionally biased region" description="Polar residues" evidence="1">
    <location>
        <begin position="79"/>
        <end position="92"/>
    </location>
</feature>
<evidence type="ECO:0000313" key="3">
    <source>
        <dbReference type="Proteomes" id="UP001314263"/>
    </source>
</evidence>
<organism evidence="2 3">
    <name type="scientific">Coccomyxa viridis</name>
    <dbReference type="NCBI Taxonomy" id="1274662"/>
    <lineage>
        <taxon>Eukaryota</taxon>
        <taxon>Viridiplantae</taxon>
        <taxon>Chlorophyta</taxon>
        <taxon>core chlorophytes</taxon>
        <taxon>Trebouxiophyceae</taxon>
        <taxon>Trebouxiophyceae incertae sedis</taxon>
        <taxon>Coccomyxaceae</taxon>
        <taxon>Coccomyxa</taxon>
    </lineage>
</organism>
<comment type="caution">
    <text evidence="2">The sequence shown here is derived from an EMBL/GenBank/DDBJ whole genome shotgun (WGS) entry which is preliminary data.</text>
</comment>
<dbReference type="EMBL" id="CAUYUE010000002">
    <property type="protein sequence ID" value="CAK0738732.1"/>
    <property type="molecule type" value="Genomic_DNA"/>
</dbReference>
<feature type="compositionally biased region" description="Basic residues" evidence="1">
    <location>
        <begin position="260"/>
        <end position="273"/>
    </location>
</feature>
<reference evidence="2 3" key="1">
    <citation type="submission" date="2023-10" db="EMBL/GenBank/DDBJ databases">
        <authorList>
            <person name="Maclean D."/>
            <person name="Macfadyen A."/>
        </authorList>
    </citation>
    <scope>NUCLEOTIDE SEQUENCE [LARGE SCALE GENOMIC DNA]</scope>
</reference>
<sequence>MSQYRTDQERIDAATLEIKNPNVVGSGYIQHPPQKPFAAPLQMQPPTVAHFEFPDEYSKYRAQTRQSGRGQAPARGGQDQRSQGHAQTNGRLQNGAVPYNHASGQQGVHRQTGGGQPRPQHQASAGAAPARAPLARPGRAPRAAAAPSAQVRPAAIPVGPPQALSQAAPQQHAHNGSQRGHMRAPPPQHMQGRQQAHAVPVMQAASHAERQGTAALSHKMATMSVAGTTSALAAQHPAQLQAARPSEAEQDADKGMSKSQAKRIRKKKREGKV</sequence>
<proteinExistence type="predicted"/>
<protein>
    <submittedName>
        <fullName evidence="2">Uncharacterized protein</fullName>
    </submittedName>
</protein>
<gene>
    <name evidence="2" type="ORF">CVIRNUC_001085</name>
</gene>
<feature type="compositionally biased region" description="Low complexity" evidence="1">
    <location>
        <begin position="231"/>
        <end position="243"/>
    </location>
</feature>
<dbReference type="AlphaFoldDB" id="A0AAV1HS86"/>
<evidence type="ECO:0000313" key="2">
    <source>
        <dbReference type="EMBL" id="CAK0738732.1"/>
    </source>
</evidence>
<feature type="region of interest" description="Disordered" evidence="1">
    <location>
        <begin position="25"/>
        <end position="273"/>
    </location>
</feature>
<name>A0AAV1HS86_9CHLO</name>
<dbReference type="Proteomes" id="UP001314263">
    <property type="component" value="Unassembled WGS sequence"/>
</dbReference>
<feature type="compositionally biased region" description="Low complexity" evidence="1">
    <location>
        <begin position="122"/>
        <end position="173"/>
    </location>
</feature>
<evidence type="ECO:0000256" key="1">
    <source>
        <dbReference type="SAM" id="MobiDB-lite"/>
    </source>
</evidence>
<accession>A0AAV1HS86</accession>